<feature type="compositionally biased region" description="Polar residues" evidence="2">
    <location>
        <begin position="1595"/>
        <end position="1606"/>
    </location>
</feature>
<feature type="compositionally biased region" description="Polar residues" evidence="2">
    <location>
        <begin position="1616"/>
        <end position="1627"/>
    </location>
</feature>
<feature type="region of interest" description="Disordered" evidence="2">
    <location>
        <begin position="1030"/>
        <end position="1057"/>
    </location>
</feature>
<feature type="region of interest" description="Disordered" evidence="2">
    <location>
        <begin position="1509"/>
        <end position="1545"/>
    </location>
</feature>
<evidence type="ECO:0000313" key="3">
    <source>
        <dbReference type="EMBL" id="KAK2169468.1"/>
    </source>
</evidence>
<feature type="coiled-coil region" evidence="1">
    <location>
        <begin position="2196"/>
        <end position="2248"/>
    </location>
</feature>
<feature type="coiled-coil region" evidence="1">
    <location>
        <begin position="1057"/>
        <end position="1112"/>
    </location>
</feature>
<protein>
    <submittedName>
        <fullName evidence="3">Uncharacterized protein</fullName>
    </submittedName>
</protein>
<feature type="region of interest" description="Disordered" evidence="2">
    <location>
        <begin position="2085"/>
        <end position="2195"/>
    </location>
</feature>
<feature type="coiled-coil region" evidence="1">
    <location>
        <begin position="1145"/>
        <end position="1235"/>
    </location>
</feature>
<feature type="compositionally biased region" description="Polar residues" evidence="2">
    <location>
        <begin position="1678"/>
        <end position="1688"/>
    </location>
</feature>
<keyword evidence="1" id="KW-0175">Coiled coil</keyword>
<accession>A0AAD9KFD3</accession>
<feature type="compositionally biased region" description="Basic and acidic residues" evidence="2">
    <location>
        <begin position="1643"/>
        <end position="1656"/>
    </location>
</feature>
<organism evidence="3 4">
    <name type="scientific">Ridgeia piscesae</name>
    <name type="common">Tubeworm</name>
    <dbReference type="NCBI Taxonomy" id="27915"/>
    <lineage>
        <taxon>Eukaryota</taxon>
        <taxon>Metazoa</taxon>
        <taxon>Spiralia</taxon>
        <taxon>Lophotrochozoa</taxon>
        <taxon>Annelida</taxon>
        <taxon>Polychaeta</taxon>
        <taxon>Sedentaria</taxon>
        <taxon>Canalipalpata</taxon>
        <taxon>Sabellida</taxon>
        <taxon>Siboglinidae</taxon>
        <taxon>Ridgeia</taxon>
    </lineage>
</organism>
<dbReference type="EMBL" id="JAODUO010001188">
    <property type="protein sequence ID" value="KAK2169468.1"/>
    <property type="molecule type" value="Genomic_DNA"/>
</dbReference>
<gene>
    <name evidence="3" type="ORF">NP493_1190g00039</name>
</gene>
<feature type="region of interest" description="Disordered" evidence="2">
    <location>
        <begin position="2255"/>
        <end position="2326"/>
    </location>
</feature>
<reference evidence="3" key="1">
    <citation type="journal article" date="2023" name="Mol. Biol. Evol.">
        <title>Third-Generation Sequencing Reveals the Adaptive Role of the Epigenome in Three Deep-Sea Polychaetes.</title>
        <authorList>
            <person name="Perez M."/>
            <person name="Aroh O."/>
            <person name="Sun Y."/>
            <person name="Lan Y."/>
            <person name="Juniper S.K."/>
            <person name="Young C.R."/>
            <person name="Angers B."/>
            <person name="Qian P.Y."/>
        </authorList>
    </citation>
    <scope>NUCLEOTIDE SEQUENCE</scope>
    <source>
        <strain evidence="3">R07B-5</strain>
    </source>
</reference>
<feature type="compositionally biased region" description="Basic and acidic residues" evidence="2">
    <location>
        <begin position="951"/>
        <end position="965"/>
    </location>
</feature>
<feature type="region of interest" description="Disordered" evidence="2">
    <location>
        <begin position="1979"/>
        <end position="2004"/>
    </location>
</feature>
<evidence type="ECO:0000256" key="2">
    <source>
        <dbReference type="SAM" id="MobiDB-lite"/>
    </source>
</evidence>
<feature type="coiled-coil region" evidence="1">
    <location>
        <begin position="1851"/>
        <end position="1903"/>
    </location>
</feature>
<feature type="coiled-coil region" evidence="1">
    <location>
        <begin position="2353"/>
        <end position="2454"/>
    </location>
</feature>
<dbReference type="SUPFAM" id="SSF57997">
    <property type="entry name" value="Tropomyosin"/>
    <property type="match status" value="1"/>
</dbReference>
<feature type="compositionally biased region" description="Polar residues" evidence="2">
    <location>
        <begin position="2301"/>
        <end position="2314"/>
    </location>
</feature>
<feature type="compositionally biased region" description="Basic and acidic residues" evidence="2">
    <location>
        <begin position="2315"/>
        <end position="2326"/>
    </location>
</feature>
<dbReference type="PANTHER" id="PTHR23159">
    <property type="entry name" value="CENTROSOMAL PROTEIN 2"/>
    <property type="match status" value="1"/>
</dbReference>
<feature type="compositionally biased region" description="Polar residues" evidence="2">
    <location>
        <begin position="1574"/>
        <end position="1585"/>
    </location>
</feature>
<keyword evidence="4" id="KW-1185">Reference proteome</keyword>
<feature type="compositionally biased region" description="Polar residues" evidence="2">
    <location>
        <begin position="966"/>
        <end position="976"/>
    </location>
</feature>
<feature type="compositionally biased region" description="Basic and acidic residues" evidence="2">
    <location>
        <begin position="1509"/>
        <end position="1518"/>
    </location>
</feature>
<feature type="compositionally biased region" description="Low complexity" evidence="2">
    <location>
        <begin position="1042"/>
        <end position="1052"/>
    </location>
</feature>
<proteinExistence type="predicted"/>
<feature type="compositionally biased region" description="Low complexity" evidence="2">
    <location>
        <begin position="1374"/>
        <end position="1384"/>
    </location>
</feature>
<sequence length="2487" mass="279120">MLQAQIQELLVNRESLVTQTTETVKSLQAQIEEHQRSRDALVTENTETMNSFKAQIEALQRSQNSLVTENAETVKSLRVQIQDLLVNRESLVSENTGTVKTLQAQIEELQKGRVSLSTENAEVVQTLQAQIEELQKNRVSLSSENAEVVQKLQAQIQELLVNRESLSAENTENVKTLQAQIEELQKSRDSMLTENAETVSTLRTQIAELQKSRDSLLTEHIETVNTLQVQIEELKNSRDSLQSEYADTVKMQQSRIEELEKGQDPVNGVSLSMQDQVETLKDFTASPSNHVETEHVEVMRDQVDTGAHTVQPDGDTLHGDRDMLQHSDSIDMYSDDSPTQVAAPGTADVAMLKRQLVAVKEEREAMKETFEEDLQRMTEQVAEKESERLRLEQDVNRLEAMLRGTATQDVTTSPDTDMVDTDSGLQSVILFPMGDSTTSLPPIDSRTQLMSTDRVTSSLSSDCVSPLQLVSALQTQLQTEFDTKLAELQRTTVDSDQLEAAVTVLQTQYQKLREARDELVQQIDSLHCQQRALQEENEWLRRDREQLLQAKQGGPEGETSGRLEGERNVGEEFLGRILQKSQLRDRNQLLMFQGELSSMCARYNEAVGRHQALYEKLRNSGAISDADYVSLDEIPTSSIPQLTQTLPGSDTMVDMSGGVSYSDDSTDWRLKYESLRRDIDMMQLQHALSPRPSHASPTHMDWKSMYTSIAEENETLRAKLGQFGLPTECPPEEDYVHLGTQYDMAIQENEMLRAQVTACENHQMAAQCAVRQTVESEYRLTTLDSTDESVAEQPQEMVEEAAMGTDVAVGDGLSFVSPRCSDSSHTLVDSPQKHVVTDGRTVSQEIHETLVTEHARLQEMYSELQSRCKLLAVECGELHRKADVYTAHSQKTEEVEGRPVEATVTLQDEVEGLRMQLAATANLQQEAVALRSQIEAAKDTKQSPDSGPGGREGKDVPGKQEERKQQTAAEETSSLEDSYTALMATHEALKKEFESAQSKAKKDYTKMKAKAVAATRLAEGLKEQLRAAELAPDPKAPHPEASVSETSVSTSDSSEELEQLTKRLSVLSDQCHEAEEELKSVANVRDRCMEEIEQQKATIASLYQENGLLKEKVTDATAKINEVATQRHGEYALLVQENERVVSELKTAAVEREHIDKEVEALRKRCEEVAEEANTWRLDCEALQKETLQLQECARIGTENQESNVEENSKLRQELQSACEEKAQLLVELQALQRERDMQGQLEEQVRVERETSGDLQSRLTQREEELRELLGVSEQLAAVVEENKGVHKQLVETSEQLEVTKTQLITHEQQVEELEALKAELGVTKDELYSIKTEQTSMKTQLVSSNVDLESTKKNLESSESELESTKARLESTQEQLESTQEQLESTQEQLESTQEQLESLNSELYSIKAAQEDMKVQLVSSNADLESSKLELESTKMELESTNAQLASVKVELESRNTQLVSTDSQLESVNTQLASLHQENTALHAQLAESHPTKLEHLQKCEDSVHDDSLRDEGRGPIIDSAQQVTPQVVSVPPENNNLDSVSNDQLAEMKQEVGDLTKQRDRLCKENESLQETNKSLQETNESLKEKNENLQRTNESLQETNESLKEKNENLQRTNESLQETNKSLKEKNENLQTTNESLRETNESLKEKNENLQTTNESLRETNESLKEKTENMQTTNESLQETNEHLKEKNENLQETNESLRKKNETLCGENESLRVQLIEITDKVEEQVEKMQAAYAAVVEENDNNLVEVKRLSTQLSAAEAQCHQLQTQLTSDASDTNHEDVIEENRRLSEELARVAALQQSDQAQLLQVEAKYKTLSEEHKTLVAASSSRQHEVQQLEERLRRSHAEQMEERVKELEDLRKERATEKEWFDAELQDWQCRYDALHQESRQLKKVLSSGTPDTLTQEFLGLQRRYEQLVDEQRTLQCTADEHKSCASAAQTRVHELEARVAHLERLQQADASPVVRIVAGGDHGGEDHGAQRRGGHHSQTGVTVTLNDPTNSASPVCFDACSDGGSGGGSTVPVSGLSTPVDTGGSTELLVVTDGDRAASDTSGDTACCDDLIQMCDTGMTQKSEDDIYDQGRVTPSQGGTTPSQGRTKTTSKKGTTEKTSSRKQTAPTDKHLTAGTTKKKTVKGPIKGRVTTTVRQSGKGDTRQTKTTDSKGDVKKGKTVERESNTSVSSSNNVSEMASLRLNNENVKRENQMLCEKMKRSSAKAAEDLVKTKRLYENVLREKKELEMKISVQRQGIEHKTKTTESTRPRQDEKTHLRELSKLKREKAQLEKQLTEMRAKSGTKSANRDGSVTSEQHTRAGSRQEDVRQIGQGNWPDVVCVHCEILLAEKNDLCIKFDAERAQLKEEVEELSLRVSMSQTQETDLLTRKNKALADQLRTVRGQLEQCSREGVNPLGGRHQVAQLSRQLNDVTLVNAALQKEATELRQQLDAALTVTRNHHRDSRGMGHRAHQIFHLHTRHHLYSVTLP</sequence>
<feature type="compositionally biased region" description="Basic and acidic residues" evidence="2">
    <location>
        <begin position="1664"/>
        <end position="1677"/>
    </location>
</feature>
<feature type="coiled-coil region" evidence="1">
    <location>
        <begin position="495"/>
        <end position="550"/>
    </location>
</feature>
<feature type="region of interest" description="Disordered" evidence="2">
    <location>
        <begin position="1352"/>
        <end position="1384"/>
    </location>
</feature>
<dbReference type="Gene3D" id="1.10.287.1490">
    <property type="match status" value="1"/>
</dbReference>
<dbReference type="Proteomes" id="UP001209878">
    <property type="component" value="Unassembled WGS sequence"/>
</dbReference>
<feature type="region of interest" description="Disordered" evidence="2">
    <location>
        <begin position="935"/>
        <end position="976"/>
    </location>
</feature>
<evidence type="ECO:0000256" key="1">
    <source>
        <dbReference type="SAM" id="Coils"/>
    </source>
</evidence>
<feature type="compositionally biased region" description="Polar residues" evidence="2">
    <location>
        <begin position="2092"/>
        <end position="2103"/>
    </location>
</feature>
<dbReference type="PANTHER" id="PTHR23159:SF31">
    <property type="entry name" value="CENTROSOME-ASSOCIATED PROTEIN CEP250 ISOFORM X1"/>
    <property type="match status" value="1"/>
</dbReference>
<feature type="compositionally biased region" description="Low complexity" evidence="2">
    <location>
        <begin position="1526"/>
        <end position="1537"/>
    </location>
</feature>
<feature type="compositionally biased region" description="Polar residues" evidence="2">
    <location>
        <begin position="1995"/>
        <end position="2004"/>
    </location>
</feature>
<name>A0AAD9KFD3_RIDPI</name>
<feature type="coiled-coil region" evidence="1">
    <location>
        <begin position="17"/>
        <end position="44"/>
    </location>
</feature>
<feature type="coiled-coil region" evidence="1">
    <location>
        <begin position="349"/>
        <end position="401"/>
    </location>
</feature>
<feature type="compositionally biased region" description="Low complexity" evidence="2">
    <location>
        <begin position="2184"/>
        <end position="2195"/>
    </location>
</feature>
<feature type="region of interest" description="Disordered" evidence="2">
    <location>
        <begin position="1571"/>
        <end position="1692"/>
    </location>
</feature>
<feature type="compositionally biased region" description="Basic and acidic residues" evidence="2">
    <location>
        <begin position="2255"/>
        <end position="2298"/>
    </location>
</feature>
<evidence type="ECO:0000313" key="4">
    <source>
        <dbReference type="Proteomes" id="UP001209878"/>
    </source>
</evidence>
<feature type="compositionally biased region" description="Basic and acidic residues" evidence="2">
    <location>
        <begin position="2157"/>
        <end position="2183"/>
    </location>
</feature>
<feature type="coiled-coil region" evidence="1">
    <location>
        <begin position="99"/>
        <end position="251"/>
    </location>
</feature>
<comment type="caution">
    <text evidence="3">The sequence shown here is derived from an EMBL/GenBank/DDBJ whole genome shotgun (WGS) entry which is preliminary data.</text>
</comment>